<dbReference type="FunFam" id="3.40.50.300:FF:000137">
    <property type="entry name" value="Replication-associated recombination protein A"/>
    <property type="match status" value="1"/>
</dbReference>
<keyword evidence="11" id="KW-1185">Reference proteome</keyword>
<dbReference type="SUPFAM" id="SSF52540">
    <property type="entry name" value="P-loop containing nucleoside triphosphate hydrolases"/>
    <property type="match status" value="1"/>
</dbReference>
<dbReference type="InterPro" id="IPR008921">
    <property type="entry name" value="DNA_pol3_clamp-load_cplx_C"/>
</dbReference>
<feature type="region of interest" description="Disordered" evidence="8">
    <location>
        <begin position="1"/>
        <end position="28"/>
    </location>
</feature>
<dbReference type="Gene3D" id="1.10.3710.10">
    <property type="entry name" value="DNA polymerase III clamp loader subunits, C-terminal domain"/>
    <property type="match status" value="1"/>
</dbReference>
<dbReference type="Gene3D" id="1.20.272.10">
    <property type="match status" value="1"/>
</dbReference>
<keyword evidence="5" id="KW-0547">Nucleotide-binding</keyword>
<evidence type="ECO:0000313" key="11">
    <source>
        <dbReference type="Proteomes" id="UP000018680"/>
    </source>
</evidence>
<dbReference type="GO" id="GO:0008047">
    <property type="term" value="F:enzyme activator activity"/>
    <property type="evidence" value="ECO:0007669"/>
    <property type="project" value="TreeGrafter"/>
</dbReference>
<dbReference type="GO" id="GO:0017116">
    <property type="term" value="F:single-stranded DNA helicase activity"/>
    <property type="evidence" value="ECO:0007669"/>
    <property type="project" value="TreeGrafter"/>
</dbReference>
<dbReference type="Pfam" id="PF16193">
    <property type="entry name" value="AAA_assoc_2"/>
    <property type="match status" value="1"/>
</dbReference>
<sequence length="750" mass="83909">MKPESNDLFTGKPEDHQAGAPGSEPLASRMRPRTIQEFAGQDHILAPGRLLRRAIEADQLSSLIFSGPPGTGKTTLARIIANHTQSRFQSLNAVLTGVKDIREAIEEAQNQRNYYNTRTILFIDEVHRWNKSQQDALLPWVENGTVILIGATTENPFFEVNQALVSRSRIFQLKSLEARDLEQIFDQALNDPLRGYGNYDIEIDDDAKEHLISSARGDARSLLGALELAVETSVPDFPPPPGSRIHIDMGIAEDSIQQKAVLYDKSGDYHFDSISAFIKSIRGSDPDAALYWMAKMVNAGESPSYIFRRMLISAAEDVGLADPQALIQVQSAAQAFDRVGLPEGQFFLAQAALYLATSPKSNSSLGFFDALEAVKAESAMSEVPNHLKDANRDKEGFGHGKGYLYPHAYGEHWVAQNYLPESLRGRVFYHGGKLGLEGERYPRVLRRRELQLEVEDEPFQEVLSYSGSNSSSPEYAKLMKHGWIERSRGSGSIRWEELRSRLFDFLQEHRGLTRHSRLGVFGGHIAPLVWEGLRRCREGFCAGIFSDDGEKERFNYLAAQLPELDAPLVLGMDDEKTGLPPMDLLLIHRKPGRGHREISAEKNLRKLILHNNPQAETAVLEPALDEMPPFSLWLTDVLESPRGAEYLPEMDSALMAAFQEAERAHFRKFSPDRSPQSGNVSNIITLDTGRVPDPGSIGSWLANEDYRKGLLEHLSENELKRIEHGSGGLAASDTRTDLPSWKRYYRIIVE</sequence>
<dbReference type="SUPFAM" id="SSF48019">
    <property type="entry name" value="post-AAA+ oligomerization domain-like"/>
    <property type="match status" value="1"/>
</dbReference>
<dbReference type="Gene3D" id="3.40.50.300">
    <property type="entry name" value="P-loop containing nucleotide triphosphate hydrolases"/>
    <property type="match status" value="1"/>
</dbReference>
<gene>
    <name evidence="10" type="ORF">L21SP2_2500</name>
</gene>
<dbReference type="Proteomes" id="UP000018680">
    <property type="component" value="Chromosome"/>
</dbReference>
<dbReference type="GO" id="GO:0003677">
    <property type="term" value="F:DNA binding"/>
    <property type="evidence" value="ECO:0007669"/>
    <property type="project" value="InterPro"/>
</dbReference>
<dbReference type="GO" id="GO:0016887">
    <property type="term" value="F:ATP hydrolysis activity"/>
    <property type="evidence" value="ECO:0007669"/>
    <property type="project" value="InterPro"/>
</dbReference>
<evidence type="ECO:0000256" key="3">
    <source>
        <dbReference type="ARBA" id="ARBA00020776"/>
    </source>
</evidence>
<dbReference type="GO" id="GO:0005524">
    <property type="term" value="F:ATP binding"/>
    <property type="evidence" value="ECO:0007669"/>
    <property type="project" value="UniProtKB-KW"/>
</dbReference>
<dbReference type="FunFam" id="1.20.272.10:FF:000001">
    <property type="entry name" value="Putative AAA family ATPase"/>
    <property type="match status" value="1"/>
</dbReference>
<dbReference type="EMBL" id="CP006939">
    <property type="protein sequence ID" value="AHC15853.1"/>
    <property type="molecule type" value="Genomic_DNA"/>
</dbReference>
<dbReference type="eggNOG" id="COG2256">
    <property type="taxonomic scope" value="Bacteria"/>
</dbReference>
<evidence type="ECO:0000256" key="6">
    <source>
        <dbReference type="ARBA" id="ARBA00022840"/>
    </source>
</evidence>
<evidence type="ECO:0000256" key="8">
    <source>
        <dbReference type="SAM" id="MobiDB-lite"/>
    </source>
</evidence>
<dbReference type="GO" id="GO:0000731">
    <property type="term" value="P:DNA synthesis involved in DNA repair"/>
    <property type="evidence" value="ECO:0007669"/>
    <property type="project" value="TreeGrafter"/>
</dbReference>
<dbReference type="InterPro" id="IPR003959">
    <property type="entry name" value="ATPase_AAA_core"/>
</dbReference>
<keyword evidence="4" id="KW-0235">DNA replication</keyword>
<dbReference type="GO" id="GO:0006261">
    <property type="term" value="P:DNA-templated DNA replication"/>
    <property type="evidence" value="ECO:0007669"/>
    <property type="project" value="TreeGrafter"/>
</dbReference>
<dbReference type="STRING" id="1307761.L21SP2_2500"/>
<dbReference type="InterPro" id="IPR032423">
    <property type="entry name" value="AAA_assoc_2"/>
</dbReference>
<evidence type="ECO:0000256" key="4">
    <source>
        <dbReference type="ARBA" id="ARBA00022705"/>
    </source>
</evidence>
<comment type="function">
    <text evidence="1">DNA-dependent ATPase that plays important roles in cellular responses to stalled DNA replication processes.</text>
</comment>
<protein>
    <recommendedName>
        <fullName evidence="3">Replication-associated recombination protein A</fullName>
    </recommendedName>
</protein>
<dbReference type="HOGENOM" id="CLU_018046_0_2_12"/>
<name>V5WJ96_9SPIO</name>
<dbReference type="PANTHER" id="PTHR13779:SF7">
    <property type="entry name" value="ATPASE WRNIP1"/>
    <property type="match status" value="1"/>
</dbReference>
<dbReference type="AlphaFoldDB" id="V5WJ96"/>
<accession>V5WJ96</accession>
<dbReference type="CDD" id="cd00009">
    <property type="entry name" value="AAA"/>
    <property type="match status" value="1"/>
</dbReference>
<dbReference type="RefSeq" id="WP_024268756.1">
    <property type="nucleotide sequence ID" value="NC_023035.1"/>
</dbReference>
<evidence type="ECO:0000313" key="10">
    <source>
        <dbReference type="EMBL" id="AHC15853.1"/>
    </source>
</evidence>
<evidence type="ECO:0000256" key="2">
    <source>
        <dbReference type="ARBA" id="ARBA00008959"/>
    </source>
</evidence>
<dbReference type="InterPro" id="IPR051314">
    <property type="entry name" value="AAA_ATPase_RarA/MGS1/WRNIP1"/>
</dbReference>
<dbReference type="NCBIfam" id="NF009881">
    <property type="entry name" value="PRK13341.1-2"/>
    <property type="match status" value="1"/>
</dbReference>
<evidence type="ECO:0000259" key="9">
    <source>
        <dbReference type="SMART" id="SM00382"/>
    </source>
</evidence>
<dbReference type="InterPro" id="IPR021886">
    <property type="entry name" value="MgsA_C"/>
</dbReference>
<dbReference type="InterPro" id="IPR003593">
    <property type="entry name" value="AAA+_ATPase"/>
</dbReference>
<dbReference type="SMART" id="SM00382">
    <property type="entry name" value="AAA"/>
    <property type="match status" value="1"/>
</dbReference>
<dbReference type="Gene3D" id="1.10.8.60">
    <property type="match status" value="1"/>
</dbReference>
<evidence type="ECO:0000256" key="5">
    <source>
        <dbReference type="ARBA" id="ARBA00022741"/>
    </source>
</evidence>
<feature type="domain" description="AAA+ ATPase" evidence="9">
    <location>
        <begin position="59"/>
        <end position="176"/>
    </location>
</feature>
<organism evidence="10 11">
    <name type="scientific">Salinispira pacifica</name>
    <dbReference type="NCBI Taxonomy" id="1307761"/>
    <lineage>
        <taxon>Bacteria</taxon>
        <taxon>Pseudomonadati</taxon>
        <taxon>Spirochaetota</taxon>
        <taxon>Spirochaetia</taxon>
        <taxon>Spirochaetales</taxon>
        <taxon>Spirochaetaceae</taxon>
        <taxon>Salinispira</taxon>
    </lineage>
</organism>
<dbReference type="Pfam" id="PF00004">
    <property type="entry name" value="AAA"/>
    <property type="match status" value="1"/>
</dbReference>
<evidence type="ECO:0000256" key="1">
    <source>
        <dbReference type="ARBA" id="ARBA00002393"/>
    </source>
</evidence>
<reference evidence="10 11" key="1">
    <citation type="journal article" date="2015" name="Stand. Genomic Sci.">
        <title>Complete genome sequence and description of Salinispira pacifica gen. nov., sp. nov., a novel spirochaete isolated form a hypersaline microbial mat.</title>
        <authorList>
            <person name="Ben Hania W."/>
            <person name="Joseph M."/>
            <person name="Schumann P."/>
            <person name="Bunk B."/>
            <person name="Fiebig A."/>
            <person name="Sproer C."/>
            <person name="Klenk H.P."/>
            <person name="Fardeau M.L."/>
            <person name="Spring S."/>
        </authorList>
    </citation>
    <scope>NUCLEOTIDE SEQUENCE [LARGE SCALE GENOMIC DNA]</scope>
    <source>
        <strain evidence="10 11">L21-RPul-D2</strain>
    </source>
</reference>
<evidence type="ECO:0000256" key="7">
    <source>
        <dbReference type="SAM" id="Coils"/>
    </source>
</evidence>
<dbReference type="PATRIC" id="fig|1307761.3.peg.2492"/>
<dbReference type="InterPro" id="IPR027417">
    <property type="entry name" value="P-loop_NTPase"/>
</dbReference>
<dbReference type="Pfam" id="PF12002">
    <property type="entry name" value="MgsA_C"/>
    <property type="match status" value="1"/>
</dbReference>
<dbReference type="NCBIfam" id="NF009883">
    <property type="entry name" value="PRK13341.1-4"/>
    <property type="match status" value="1"/>
</dbReference>
<dbReference type="CDD" id="cd18139">
    <property type="entry name" value="HLD_clamp_RarA"/>
    <property type="match status" value="1"/>
</dbReference>
<comment type="similarity">
    <text evidence="2">Belongs to the AAA ATPase family. RarA/MGS1/WRNIP1 subfamily.</text>
</comment>
<keyword evidence="7" id="KW-0175">Coiled coil</keyword>
<dbReference type="PANTHER" id="PTHR13779">
    <property type="entry name" value="WERNER HELICASE-INTERACTING PROTEIN 1 FAMILY MEMBER"/>
    <property type="match status" value="1"/>
</dbReference>
<dbReference type="KEGG" id="slr:L21SP2_2500"/>
<proteinExistence type="inferred from homology"/>
<dbReference type="OrthoDB" id="9778364at2"/>
<feature type="coiled-coil region" evidence="7">
    <location>
        <begin position="91"/>
        <end position="118"/>
    </location>
</feature>
<keyword evidence="6" id="KW-0067">ATP-binding</keyword>